<dbReference type="Pfam" id="PF13646">
    <property type="entry name" value="HEAT_2"/>
    <property type="match status" value="2"/>
</dbReference>
<sequence length="458" mass="52165">MSTLKMNGSSWAALILLIALAVSMSPVASHAERADEVSADAVYKEARELLARDSFREAAERFREISNSYNDSKYTADALYWEAFSLYRLGRLNELKEAMGVLERQIGLYPEAKTRGDALELATRIRGELARRGDADAAEKLAEQVMQLEEREARALTAERNGREGEKDKVDETKLAALQALINMDSDRALPILKKIMQKRDKDSERLRVEALFLIAQHKNDETEELLLDIIQNDPSLEVRKHAVFWLSEIPGEKSLNTLIDILNKSDQSALQEEALFALSNKKGERAREVLKSLALNEKASEEIREQAIFWLGQRRGEATTVFLKQLYSSLKEESLKENVLYALSESKDSDVGKWLFDVALNESESIELRKQALFWAGQSKQATLPELERLYKTMTNAEMREQILFVLSQMNNEDSVTMLMEIAKTEQDSELRRQAIFWLGQSKDPRAIDVLEKILTE</sequence>
<keyword evidence="1" id="KW-0732">Signal</keyword>
<dbReference type="SUPFAM" id="SSF48371">
    <property type="entry name" value="ARM repeat"/>
    <property type="match status" value="1"/>
</dbReference>
<feature type="signal peptide" evidence="1">
    <location>
        <begin position="1"/>
        <end position="31"/>
    </location>
</feature>
<dbReference type="Gene3D" id="1.25.10.10">
    <property type="entry name" value="Leucine-rich Repeat Variant"/>
    <property type="match status" value="2"/>
</dbReference>
<dbReference type="SUPFAM" id="SSF48452">
    <property type="entry name" value="TPR-like"/>
    <property type="match status" value="1"/>
</dbReference>
<dbReference type="EMBL" id="JAHJDP010000065">
    <property type="protein sequence ID" value="MBU2691556.1"/>
    <property type="molecule type" value="Genomic_DNA"/>
</dbReference>
<dbReference type="GO" id="GO:0016491">
    <property type="term" value="F:oxidoreductase activity"/>
    <property type="evidence" value="ECO:0007669"/>
    <property type="project" value="TreeGrafter"/>
</dbReference>
<dbReference type="InterPro" id="IPR011990">
    <property type="entry name" value="TPR-like_helical_dom_sf"/>
</dbReference>
<dbReference type="SMART" id="SM00567">
    <property type="entry name" value="EZ_HEAT"/>
    <property type="match status" value="7"/>
</dbReference>
<name>A0A948W7E8_UNCEI</name>
<evidence type="ECO:0000313" key="3">
    <source>
        <dbReference type="Proteomes" id="UP000777784"/>
    </source>
</evidence>
<dbReference type="PANTHER" id="PTHR12697">
    <property type="entry name" value="PBS LYASE HEAT-LIKE PROTEIN"/>
    <property type="match status" value="1"/>
</dbReference>
<organism evidence="2 3">
    <name type="scientific">Eiseniibacteriota bacterium</name>
    <dbReference type="NCBI Taxonomy" id="2212470"/>
    <lineage>
        <taxon>Bacteria</taxon>
        <taxon>Candidatus Eiseniibacteriota</taxon>
    </lineage>
</organism>
<dbReference type="PANTHER" id="PTHR12697:SF5">
    <property type="entry name" value="DEOXYHYPUSINE HYDROXYLASE"/>
    <property type="match status" value="1"/>
</dbReference>
<accession>A0A948W7E8</accession>
<reference evidence="2" key="1">
    <citation type="submission" date="2021-05" db="EMBL/GenBank/DDBJ databases">
        <title>Energy efficiency and biological interactions define the core microbiome of deep oligotrophic groundwater.</title>
        <authorList>
            <person name="Mehrshad M."/>
            <person name="Lopez-Fernandez M."/>
            <person name="Bell E."/>
            <person name="Bernier-Latmani R."/>
            <person name="Bertilsson S."/>
            <person name="Dopson M."/>
        </authorList>
    </citation>
    <scope>NUCLEOTIDE SEQUENCE</scope>
    <source>
        <strain evidence="2">Modern_marine.mb.64</strain>
    </source>
</reference>
<dbReference type="InterPro" id="IPR004155">
    <property type="entry name" value="PBS_lyase_HEAT"/>
</dbReference>
<evidence type="ECO:0000313" key="2">
    <source>
        <dbReference type="EMBL" id="MBU2691556.1"/>
    </source>
</evidence>
<proteinExistence type="predicted"/>
<dbReference type="AlphaFoldDB" id="A0A948W7E8"/>
<comment type="caution">
    <text evidence="2">The sequence shown here is derived from an EMBL/GenBank/DDBJ whole genome shotgun (WGS) entry which is preliminary data.</text>
</comment>
<dbReference type="Proteomes" id="UP000777784">
    <property type="component" value="Unassembled WGS sequence"/>
</dbReference>
<evidence type="ECO:0000256" key="1">
    <source>
        <dbReference type="SAM" id="SignalP"/>
    </source>
</evidence>
<protein>
    <submittedName>
        <fullName evidence="2">HEAT repeat domain-containing protein</fullName>
    </submittedName>
</protein>
<dbReference type="Gene3D" id="1.25.40.10">
    <property type="entry name" value="Tetratricopeptide repeat domain"/>
    <property type="match status" value="1"/>
</dbReference>
<gene>
    <name evidence="2" type="ORF">KJ970_11570</name>
</gene>
<feature type="chain" id="PRO_5037648162" evidence="1">
    <location>
        <begin position="32"/>
        <end position="458"/>
    </location>
</feature>
<dbReference type="InterPro" id="IPR016024">
    <property type="entry name" value="ARM-type_fold"/>
</dbReference>
<dbReference type="InterPro" id="IPR011989">
    <property type="entry name" value="ARM-like"/>
</dbReference>